<evidence type="ECO:0000313" key="1">
    <source>
        <dbReference type="EMBL" id="KGN80275.1"/>
    </source>
</evidence>
<dbReference type="EMBL" id="JQJD01000043">
    <property type="protein sequence ID" value="KGN80275.1"/>
    <property type="molecule type" value="Genomic_DNA"/>
</dbReference>
<evidence type="ECO:0000313" key="2">
    <source>
        <dbReference type="Proteomes" id="UP000030125"/>
    </source>
</evidence>
<protein>
    <submittedName>
        <fullName evidence="1">Vancomycin resistance protein</fullName>
    </submittedName>
</protein>
<dbReference type="InterPro" id="IPR052913">
    <property type="entry name" value="Glycopeptide_resist_protein"/>
</dbReference>
<comment type="caution">
    <text evidence="1">The sequence shown here is derived from an EMBL/GenBank/DDBJ whole genome shotgun (WGS) entry which is preliminary data.</text>
</comment>
<dbReference type="PANTHER" id="PTHR35788">
    <property type="entry name" value="EXPORTED PROTEIN-RELATED"/>
    <property type="match status" value="1"/>
</dbReference>
<gene>
    <name evidence="1" type="ORF">HQ35_06190</name>
</gene>
<dbReference type="Proteomes" id="UP000030125">
    <property type="component" value="Unassembled WGS sequence"/>
</dbReference>
<accession>A0A0A2ES06</accession>
<dbReference type="InterPro" id="IPR007391">
    <property type="entry name" value="Vancomycin_resist_VanW"/>
</dbReference>
<dbReference type="PANTHER" id="PTHR35788:SF1">
    <property type="entry name" value="EXPORTED PROTEIN"/>
    <property type="match status" value="1"/>
</dbReference>
<dbReference type="eggNOG" id="COG2720">
    <property type="taxonomic scope" value="Bacteria"/>
</dbReference>
<proteinExistence type="predicted"/>
<sequence length="284" mass="33318">MKIDFVEKPLMRAPWRRRLGREYYILKRKMRDILDGTKWAKRRRVTTTFYPIKEHSSMILRPLKDVEMYLQENKRTNLKLAIKHLNGIMIRPGETFSVWHKVGRPTASKGYLEGLVLHQGQVTKGVGGGLCQLGNLLFWMFAHTPLRITERHRHSFDVFPDVNRNVPFGAGATLSYNYIDLRVYNPTEKTYLVELWTDETHLHGRVSADVPQQESYRIEERDHRVVTQYWGGYTRHNRIVQVITHPDGREHEQLLVENHAIMMYNPMLSPPANAEFETNSAPRD</sequence>
<name>A0A0A2ES06_PORCN</name>
<dbReference type="Pfam" id="PF04294">
    <property type="entry name" value="VanW"/>
    <property type="match status" value="1"/>
</dbReference>
<reference evidence="1 2" key="1">
    <citation type="submission" date="2014-08" db="EMBL/GenBank/DDBJ databases">
        <title>Porphyromonas cangingivalis strain:COT-109_OH1386 Genome sequencing.</title>
        <authorList>
            <person name="Wallis C."/>
            <person name="Deusch O."/>
            <person name="O'Flynn C."/>
            <person name="Davis I."/>
            <person name="Jospin G."/>
            <person name="Darling A.E."/>
            <person name="Coil D.A."/>
            <person name="Alexiev A."/>
            <person name="Horsfall A."/>
            <person name="Kirkwood N."/>
            <person name="Harris S."/>
            <person name="Eisen J.A."/>
        </authorList>
    </citation>
    <scope>NUCLEOTIDE SEQUENCE [LARGE SCALE GENOMIC DNA]</scope>
    <source>
        <strain evidence="2">COT-109 OH1386</strain>
    </source>
</reference>
<dbReference type="AlphaFoldDB" id="A0A0A2ES06"/>
<organism evidence="1 2">
    <name type="scientific">Porphyromonas cangingivalis</name>
    <dbReference type="NCBI Taxonomy" id="36874"/>
    <lineage>
        <taxon>Bacteria</taxon>
        <taxon>Pseudomonadati</taxon>
        <taxon>Bacteroidota</taxon>
        <taxon>Bacteroidia</taxon>
        <taxon>Bacteroidales</taxon>
        <taxon>Porphyromonadaceae</taxon>
        <taxon>Porphyromonas</taxon>
    </lineage>
</organism>
<dbReference type="RefSeq" id="WP_036851786.1">
    <property type="nucleotide sequence ID" value="NZ_JQJD01000043.1"/>
</dbReference>
<keyword evidence="2" id="KW-1185">Reference proteome</keyword>